<feature type="non-terminal residue" evidence="2">
    <location>
        <position position="1"/>
    </location>
</feature>
<dbReference type="AlphaFoldDB" id="A0A9P4U107"/>
<dbReference type="Proteomes" id="UP000800235">
    <property type="component" value="Unassembled WGS sequence"/>
</dbReference>
<keyword evidence="1" id="KW-0472">Membrane</keyword>
<protein>
    <submittedName>
        <fullName evidence="2">Uncharacterized protein</fullName>
    </submittedName>
</protein>
<feature type="transmembrane region" description="Helical" evidence="1">
    <location>
        <begin position="23"/>
        <end position="46"/>
    </location>
</feature>
<evidence type="ECO:0000313" key="3">
    <source>
        <dbReference type="Proteomes" id="UP000800235"/>
    </source>
</evidence>
<comment type="caution">
    <text evidence="2">The sequence shown here is derived from an EMBL/GenBank/DDBJ whole genome shotgun (WGS) entry which is preliminary data.</text>
</comment>
<name>A0A9P4U107_9PEZI</name>
<keyword evidence="3" id="KW-1185">Reference proteome</keyword>
<proteinExistence type="predicted"/>
<accession>A0A9P4U107</accession>
<dbReference type="EMBL" id="MU007026">
    <property type="protein sequence ID" value="KAF2432457.1"/>
    <property type="molecule type" value="Genomic_DNA"/>
</dbReference>
<reference evidence="2" key="1">
    <citation type="journal article" date="2020" name="Stud. Mycol.">
        <title>101 Dothideomycetes genomes: a test case for predicting lifestyles and emergence of pathogens.</title>
        <authorList>
            <person name="Haridas S."/>
            <person name="Albert R."/>
            <person name="Binder M."/>
            <person name="Bloem J."/>
            <person name="Labutti K."/>
            <person name="Salamov A."/>
            <person name="Andreopoulos B."/>
            <person name="Baker S."/>
            <person name="Barry K."/>
            <person name="Bills G."/>
            <person name="Bluhm B."/>
            <person name="Cannon C."/>
            <person name="Castanera R."/>
            <person name="Culley D."/>
            <person name="Daum C."/>
            <person name="Ezra D."/>
            <person name="Gonzalez J."/>
            <person name="Henrissat B."/>
            <person name="Kuo A."/>
            <person name="Liang C."/>
            <person name="Lipzen A."/>
            <person name="Lutzoni F."/>
            <person name="Magnuson J."/>
            <person name="Mondo S."/>
            <person name="Nolan M."/>
            <person name="Ohm R."/>
            <person name="Pangilinan J."/>
            <person name="Park H.-J."/>
            <person name="Ramirez L."/>
            <person name="Alfaro M."/>
            <person name="Sun H."/>
            <person name="Tritt A."/>
            <person name="Yoshinaga Y."/>
            <person name="Zwiers L.-H."/>
            <person name="Turgeon B."/>
            <person name="Goodwin S."/>
            <person name="Spatafora J."/>
            <person name="Crous P."/>
            <person name="Grigoriev I."/>
        </authorList>
    </citation>
    <scope>NUCLEOTIDE SEQUENCE</scope>
    <source>
        <strain evidence="2">CBS 130266</strain>
    </source>
</reference>
<sequence>RSSAHRPLPSQQSHLSFLTSTSFVSQLFFLYGCVITLQWAASLCWAQRGYCLLEHLDNYKL</sequence>
<evidence type="ECO:0000313" key="2">
    <source>
        <dbReference type="EMBL" id="KAF2432457.1"/>
    </source>
</evidence>
<evidence type="ECO:0000256" key="1">
    <source>
        <dbReference type="SAM" id="Phobius"/>
    </source>
</evidence>
<keyword evidence="1" id="KW-0812">Transmembrane</keyword>
<organism evidence="2 3">
    <name type="scientific">Tothia fuscella</name>
    <dbReference type="NCBI Taxonomy" id="1048955"/>
    <lineage>
        <taxon>Eukaryota</taxon>
        <taxon>Fungi</taxon>
        <taxon>Dikarya</taxon>
        <taxon>Ascomycota</taxon>
        <taxon>Pezizomycotina</taxon>
        <taxon>Dothideomycetes</taxon>
        <taxon>Pleosporomycetidae</taxon>
        <taxon>Venturiales</taxon>
        <taxon>Cylindrosympodiaceae</taxon>
        <taxon>Tothia</taxon>
    </lineage>
</organism>
<keyword evidence="1" id="KW-1133">Transmembrane helix</keyword>
<gene>
    <name evidence="2" type="ORF">EJ08DRAFT_677666</name>
</gene>